<dbReference type="AlphaFoldDB" id="A0A0A9FZG8"/>
<accession>A0A0A9FZG8</accession>
<evidence type="ECO:0000256" key="1">
    <source>
        <dbReference type="SAM" id="MobiDB-lite"/>
    </source>
</evidence>
<organism evidence="2">
    <name type="scientific">Arundo donax</name>
    <name type="common">Giant reed</name>
    <name type="synonym">Donax arundinaceus</name>
    <dbReference type="NCBI Taxonomy" id="35708"/>
    <lineage>
        <taxon>Eukaryota</taxon>
        <taxon>Viridiplantae</taxon>
        <taxon>Streptophyta</taxon>
        <taxon>Embryophyta</taxon>
        <taxon>Tracheophyta</taxon>
        <taxon>Spermatophyta</taxon>
        <taxon>Magnoliopsida</taxon>
        <taxon>Liliopsida</taxon>
        <taxon>Poales</taxon>
        <taxon>Poaceae</taxon>
        <taxon>PACMAD clade</taxon>
        <taxon>Arundinoideae</taxon>
        <taxon>Arundineae</taxon>
        <taxon>Arundo</taxon>
    </lineage>
</organism>
<name>A0A0A9FZG8_ARUDO</name>
<feature type="region of interest" description="Disordered" evidence="1">
    <location>
        <begin position="1"/>
        <end position="26"/>
    </location>
</feature>
<evidence type="ECO:0000313" key="2">
    <source>
        <dbReference type="EMBL" id="JAE15691.1"/>
    </source>
</evidence>
<reference evidence="2" key="1">
    <citation type="submission" date="2014-09" db="EMBL/GenBank/DDBJ databases">
        <authorList>
            <person name="Magalhaes I.L.F."/>
            <person name="Oliveira U."/>
            <person name="Santos F.R."/>
            <person name="Vidigal T.H.D.A."/>
            <person name="Brescovit A.D."/>
            <person name="Santos A.J."/>
        </authorList>
    </citation>
    <scope>NUCLEOTIDE SEQUENCE</scope>
    <source>
        <tissue evidence="2">Shoot tissue taken approximately 20 cm above the soil surface</tissue>
    </source>
</reference>
<protein>
    <submittedName>
        <fullName evidence="2">Uncharacterized protein</fullName>
    </submittedName>
</protein>
<dbReference type="EMBL" id="GBRH01182205">
    <property type="protein sequence ID" value="JAE15691.1"/>
    <property type="molecule type" value="Transcribed_RNA"/>
</dbReference>
<sequence>MKPIRTNTKRETKKKGTTTTTKQPFSLKQVRIDRLEMKLIRS</sequence>
<reference evidence="2" key="2">
    <citation type="journal article" date="2015" name="Data Brief">
        <title>Shoot transcriptome of the giant reed, Arundo donax.</title>
        <authorList>
            <person name="Barrero R.A."/>
            <person name="Guerrero F.D."/>
            <person name="Moolhuijzen P."/>
            <person name="Goolsby J.A."/>
            <person name="Tidwell J."/>
            <person name="Bellgard S.E."/>
            <person name="Bellgard M.I."/>
        </authorList>
    </citation>
    <scope>NUCLEOTIDE SEQUENCE</scope>
    <source>
        <tissue evidence="2">Shoot tissue taken approximately 20 cm above the soil surface</tissue>
    </source>
</reference>
<proteinExistence type="predicted"/>